<dbReference type="Proteomes" id="UP000799755">
    <property type="component" value="Unassembled WGS sequence"/>
</dbReference>
<evidence type="ECO:0000313" key="1">
    <source>
        <dbReference type="EMBL" id="KAF2473984.1"/>
    </source>
</evidence>
<evidence type="ECO:0000313" key="2">
    <source>
        <dbReference type="Proteomes" id="UP000799755"/>
    </source>
</evidence>
<organism evidence="1 2">
    <name type="scientific">Lindgomyces ingoldianus</name>
    <dbReference type="NCBI Taxonomy" id="673940"/>
    <lineage>
        <taxon>Eukaryota</taxon>
        <taxon>Fungi</taxon>
        <taxon>Dikarya</taxon>
        <taxon>Ascomycota</taxon>
        <taxon>Pezizomycotina</taxon>
        <taxon>Dothideomycetes</taxon>
        <taxon>Pleosporomycetidae</taxon>
        <taxon>Pleosporales</taxon>
        <taxon>Lindgomycetaceae</taxon>
        <taxon>Lindgomyces</taxon>
    </lineage>
</organism>
<comment type="caution">
    <text evidence="1">The sequence shown here is derived from an EMBL/GenBank/DDBJ whole genome shotgun (WGS) entry which is preliminary data.</text>
</comment>
<gene>
    <name evidence="1" type="ORF">BDR25DRAFT_126830</name>
</gene>
<sequence length="90" mass="10243">MPRRKGSGTSHPFCSPIVACTFRGVHLWSLPERSDGVGEKALGWARGTSRLGKQGRQVFQGFRHRRNWMKGDSDWTSDSCVWGWTCENFL</sequence>
<dbReference type="EMBL" id="MU003499">
    <property type="protein sequence ID" value="KAF2473984.1"/>
    <property type="molecule type" value="Genomic_DNA"/>
</dbReference>
<accession>A0ACB6R406</accession>
<proteinExistence type="predicted"/>
<reference evidence="1" key="1">
    <citation type="journal article" date="2020" name="Stud. Mycol.">
        <title>101 Dothideomycetes genomes: a test case for predicting lifestyles and emergence of pathogens.</title>
        <authorList>
            <person name="Haridas S."/>
            <person name="Albert R."/>
            <person name="Binder M."/>
            <person name="Bloem J."/>
            <person name="Labutti K."/>
            <person name="Salamov A."/>
            <person name="Andreopoulos B."/>
            <person name="Baker S."/>
            <person name="Barry K."/>
            <person name="Bills G."/>
            <person name="Bluhm B."/>
            <person name="Cannon C."/>
            <person name="Castanera R."/>
            <person name="Culley D."/>
            <person name="Daum C."/>
            <person name="Ezra D."/>
            <person name="Gonzalez J."/>
            <person name="Henrissat B."/>
            <person name="Kuo A."/>
            <person name="Liang C."/>
            <person name="Lipzen A."/>
            <person name="Lutzoni F."/>
            <person name="Magnuson J."/>
            <person name="Mondo S."/>
            <person name="Nolan M."/>
            <person name="Ohm R."/>
            <person name="Pangilinan J."/>
            <person name="Park H.-J."/>
            <person name="Ramirez L."/>
            <person name="Alfaro M."/>
            <person name="Sun H."/>
            <person name="Tritt A."/>
            <person name="Yoshinaga Y."/>
            <person name="Zwiers L.-H."/>
            <person name="Turgeon B."/>
            <person name="Goodwin S."/>
            <person name="Spatafora J."/>
            <person name="Crous P."/>
            <person name="Grigoriev I."/>
        </authorList>
    </citation>
    <scope>NUCLEOTIDE SEQUENCE</scope>
    <source>
        <strain evidence="1">ATCC 200398</strain>
    </source>
</reference>
<protein>
    <submittedName>
        <fullName evidence="1">Uncharacterized protein</fullName>
    </submittedName>
</protein>
<keyword evidence="2" id="KW-1185">Reference proteome</keyword>
<name>A0ACB6R406_9PLEO</name>